<feature type="transmembrane region" description="Helical" evidence="1">
    <location>
        <begin position="102"/>
        <end position="120"/>
    </location>
</feature>
<proteinExistence type="predicted"/>
<dbReference type="InterPro" id="IPR025664">
    <property type="entry name" value="Spore_III_AC/AD"/>
</dbReference>
<keyword evidence="1" id="KW-0812">Transmembrane</keyword>
<keyword evidence="1" id="KW-0472">Membrane</keyword>
<comment type="caution">
    <text evidence="2">The sequence shown here is derived from an EMBL/GenBank/DDBJ whole genome shotgun (WGS) entry which is preliminary data.</text>
</comment>
<dbReference type="EMBL" id="PYLO01000004">
    <property type="protein sequence ID" value="PST36400.1"/>
    <property type="molecule type" value="Genomic_DNA"/>
</dbReference>
<feature type="transmembrane region" description="Helical" evidence="1">
    <location>
        <begin position="27"/>
        <end position="45"/>
    </location>
</feature>
<gene>
    <name evidence="2" type="ORF">C7U56_11395</name>
</gene>
<keyword evidence="3" id="KW-1185">Reference proteome</keyword>
<dbReference type="GeneID" id="79840908"/>
<dbReference type="RefSeq" id="WP_107001319.1">
    <property type="nucleotide sequence ID" value="NZ_DBFBUD010000189.1"/>
</dbReference>
<protein>
    <submittedName>
        <fullName evidence="2">Stage III sporulation protein AD</fullName>
    </submittedName>
</protein>
<keyword evidence="1" id="KW-1133">Transmembrane helix</keyword>
<organism evidence="2 3">
    <name type="scientific">Clostridium fessum</name>
    <dbReference type="NCBI Taxonomy" id="2126740"/>
    <lineage>
        <taxon>Bacteria</taxon>
        <taxon>Bacillati</taxon>
        <taxon>Bacillota</taxon>
        <taxon>Clostridia</taxon>
        <taxon>Eubacteriales</taxon>
        <taxon>Clostridiaceae</taxon>
        <taxon>Clostridium</taxon>
    </lineage>
</organism>
<reference evidence="2 3" key="1">
    <citation type="submission" date="2018-03" db="EMBL/GenBank/DDBJ databases">
        <title>Lachnoclostridium SNUG30386 gen.nov., sp.nov., isolated from human faeces.</title>
        <authorList>
            <person name="Seo B."/>
            <person name="Jeon K."/>
            <person name="Ko G."/>
        </authorList>
    </citation>
    <scope>NUCLEOTIDE SEQUENCE [LARGE SCALE GENOMIC DNA]</scope>
    <source>
        <strain evidence="2 3">SNUG30386</strain>
    </source>
</reference>
<evidence type="ECO:0000313" key="2">
    <source>
        <dbReference type="EMBL" id="PST36400.1"/>
    </source>
</evidence>
<name>A0A2T3FM96_9CLOT</name>
<accession>A0A2T3FM96</accession>
<feature type="transmembrane region" description="Helical" evidence="1">
    <location>
        <begin position="66"/>
        <end position="87"/>
    </location>
</feature>
<dbReference type="Proteomes" id="UP000241048">
    <property type="component" value="Unassembled WGS sequence"/>
</dbReference>
<dbReference type="AlphaFoldDB" id="A0A2T3FM96"/>
<evidence type="ECO:0000256" key="1">
    <source>
        <dbReference type="SAM" id="Phobius"/>
    </source>
</evidence>
<sequence>MSILTVSVLGITAVLLAVQLKGKGSEYGTYIVMAAGLCLFFYAAGKLEVILKTLRTMESCIGISPVYLSALLKMAGITYIAEFASGICKDAGYGSLGTQIEIFAKLSILAVSMPILLALLETVKQFLA</sequence>
<evidence type="ECO:0000313" key="3">
    <source>
        <dbReference type="Proteomes" id="UP000241048"/>
    </source>
</evidence>
<dbReference type="Pfam" id="PF06686">
    <property type="entry name" value="SpoIIIAC"/>
    <property type="match status" value="2"/>
</dbReference>